<reference evidence="2" key="1">
    <citation type="submission" date="2018-05" db="EMBL/GenBank/DDBJ databases">
        <authorList>
            <person name="Lanie J.A."/>
            <person name="Ng W.-L."/>
            <person name="Kazmierczak K.M."/>
            <person name="Andrzejewski T.M."/>
            <person name="Davidsen T.M."/>
            <person name="Wayne K.J."/>
            <person name="Tettelin H."/>
            <person name="Glass J.I."/>
            <person name="Rusch D."/>
            <person name="Podicherti R."/>
            <person name="Tsui H.-C.T."/>
            <person name="Winkler M.E."/>
        </authorList>
    </citation>
    <scope>NUCLEOTIDE SEQUENCE</scope>
</reference>
<accession>A0A383C5F8</accession>
<feature type="domain" description="ThuA-like" evidence="1">
    <location>
        <begin position="31"/>
        <end position="143"/>
    </location>
</feature>
<dbReference type="PANTHER" id="PTHR40469">
    <property type="entry name" value="SECRETED GLYCOSYL HYDROLASE"/>
    <property type="match status" value="1"/>
</dbReference>
<feature type="non-terminal residue" evidence="2">
    <location>
        <position position="143"/>
    </location>
</feature>
<protein>
    <recommendedName>
        <fullName evidence="1">ThuA-like domain-containing protein</fullName>
    </recommendedName>
</protein>
<dbReference type="Gene3D" id="3.40.50.880">
    <property type="match status" value="1"/>
</dbReference>
<sequence length="143" mass="15478">MKKTINKVMFRLLGAAAMLGITTGAIAAPKKLLVVTVTKGFRHGSIPTAEKVLGQLAKSSGVFEVDYVRNDGDMKTKMTLESLKKLDGVIFANTTGDLPLPDREGFVQWIKSGKAFIGMHSCSDTFHGFPAFVDMLGGEFQTH</sequence>
<dbReference type="AlphaFoldDB" id="A0A383C5F8"/>
<evidence type="ECO:0000313" key="2">
    <source>
        <dbReference type="EMBL" id="SVE27293.1"/>
    </source>
</evidence>
<gene>
    <name evidence="2" type="ORF">METZ01_LOCUS480147</name>
</gene>
<dbReference type="PANTHER" id="PTHR40469:SF2">
    <property type="entry name" value="GALACTOSE-BINDING DOMAIN-LIKE SUPERFAMILY PROTEIN"/>
    <property type="match status" value="1"/>
</dbReference>
<dbReference type="SUPFAM" id="SSF52317">
    <property type="entry name" value="Class I glutamine amidotransferase-like"/>
    <property type="match status" value="1"/>
</dbReference>
<name>A0A383C5F8_9ZZZZ</name>
<dbReference type="Pfam" id="PF06283">
    <property type="entry name" value="ThuA"/>
    <property type="match status" value="1"/>
</dbReference>
<proteinExistence type="predicted"/>
<dbReference type="InterPro" id="IPR029010">
    <property type="entry name" value="ThuA-like"/>
</dbReference>
<dbReference type="InterPro" id="IPR029062">
    <property type="entry name" value="Class_I_gatase-like"/>
</dbReference>
<organism evidence="2">
    <name type="scientific">marine metagenome</name>
    <dbReference type="NCBI Taxonomy" id="408172"/>
    <lineage>
        <taxon>unclassified sequences</taxon>
        <taxon>metagenomes</taxon>
        <taxon>ecological metagenomes</taxon>
    </lineage>
</organism>
<dbReference type="EMBL" id="UINC01205908">
    <property type="protein sequence ID" value="SVE27293.1"/>
    <property type="molecule type" value="Genomic_DNA"/>
</dbReference>
<evidence type="ECO:0000259" key="1">
    <source>
        <dbReference type="Pfam" id="PF06283"/>
    </source>
</evidence>